<dbReference type="RefSeq" id="WP_094028487.1">
    <property type="nucleotide sequence ID" value="NZ_NGAF01000103.1"/>
</dbReference>
<proteinExistence type="predicted"/>
<gene>
    <name evidence="1" type="ORF">B7C42_08281</name>
</gene>
<protein>
    <submittedName>
        <fullName evidence="1">Uncharacterized protein</fullName>
    </submittedName>
</protein>
<sequence length="130" mass="14392">MEKAVIADVIDSVEYRDDYVGGGVDPHGNVHGPYWLTSITPDCYLPRDRSAIRSVLDEWLAIGGALPSVLRSAIDVALRPLHDPAISCYELPRLSDSAINDYADIHNEYHEFLLISRNEKTAVLLVASDD</sequence>
<keyword evidence="2" id="KW-1185">Reference proteome</keyword>
<evidence type="ECO:0000313" key="2">
    <source>
        <dbReference type="Proteomes" id="UP000215506"/>
    </source>
</evidence>
<dbReference type="AlphaFoldDB" id="A0A231GSP5"/>
<evidence type="ECO:0000313" key="1">
    <source>
        <dbReference type="EMBL" id="OXR39650.1"/>
    </source>
</evidence>
<comment type="caution">
    <text evidence="1">The sequence shown here is derived from an EMBL/GenBank/DDBJ whole genome shotgun (WGS) entry which is preliminary data.</text>
</comment>
<reference evidence="1 2" key="1">
    <citation type="submission" date="2017-07" db="EMBL/GenBank/DDBJ databases">
        <title>First draft Genome Sequence of Nocardia cerradoensis isolated from human infection.</title>
        <authorList>
            <person name="Carrasco G."/>
        </authorList>
    </citation>
    <scope>NUCLEOTIDE SEQUENCE [LARGE SCALE GENOMIC DNA]</scope>
    <source>
        <strain evidence="1 2">CNM20130759</strain>
    </source>
</reference>
<dbReference type="EMBL" id="NGAF01000103">
    <property type="protein sequence ID" value="OXR39650.1"/>
    <property type="molecule type" value="Genomic_DNA"/>
</dbReference>
<name>A0A231GSP5_9NOCA</name>
<organism evidence="1 2">
    <name type="scientific">Nocardia cerradoensis</name>
    <dbReference type="NCBI Taxonomy" id="85688"/>
    <lineage>
        <taxon>Bacteria</taxon>
        <taxon>Bacillati</taxon>
        <taxon>Actinomycetota</taxon>
        <taxon>Actinomycetes</taxon>
        <taxon>Mycobacteriales</taxon>
        <taxon>Nocardiaceae</taxon>
        <taxon>Nocardia</taxon>
    </lineage>
</organism>
<accession>A0A231GSP5</accession>
<dbReference type="Proteomes" id="UP000215506">
    <property type="component" value="Unassembled WGS sequence"/>
</dbReference>